<gene>
    <name evidence="2" type="ORF">DFQ27_000252</name>
</gene>
<evidence type="ECO:0000313" key="3">
    <source>
        <dbReference type="Proteomes" id="UP000807716"/>
    </source>
</evidence>
<organism evidence="2 3">
    <name type="scientific">Actinomortierella ambigua</name>
    <dbReference type="NCBI Taxonomy" id="1343610"/>
    <lineage>
        <taxon>Eukaryota</taxon>
        <taxon>Fungi</taxon>
        <taxon>Fungi incertae sedis</taxon>
        <taxon>Mucoromycota</taxon>
        <taxon>Mortierellomycotina</taxon>
        <taxon>Mortierellomycetes</taxon>
        <taxon>Mortierellales</taxon>
        <taxon>Mortierellaceae</taxon>
        <taxon>Actinomortierella</taxon>
    </lineage>
</organism>
<comment type="caution">
    <text evidence="2">The sequence shown here is derived from an EMBL/GenBank/DDBJ whole genome shotgun (WGS) entry which is preliminary data.</text>
</comment>
<dbReference type="EMBL" id="JAAAJB010000104">
    <property type="protein sequence ID" value="KAG0265944.1"/>
    <property type="molecule type" value="Genomic_DNA"/>
</dbReference>
<protein>
    <submittedName>
        <fullName evidence="2">Uncharacterized protein</fullName>
    </submittedName>
</protein>
<reference evidence="2" key="1">
    <citation type="journal article" date="2020" name="Fungal Divers.">
        <title>Resolving the Mortierellaceae phylogeny through synthesis of multi-gene phylogenetics and phylogenomics.</title>
        <authorList>
            <person name="Vandepol N."/>
            <person name="Liber J."/>
            <person name="Desiro A."/>
            <person name="Na H."/>
            <person name="Kennedy M."/>
            <person name="Barry K."/>
            <person name="Grigoriev I.V."/>
            <person name="Miller A.N."/>
            <person name="O'Donnell K."/>
            <person name="Stajich J.E."/>
            <person name="Bonito G."/>
        </authorList>
    </citation>
    <scope>NUCLEOTIDE SEQUENCE</scope>
    <source>
        <strain evidence="2">BC1065</strain>
    </source>
</reference>
<feature type="chain" id="PRO_5040299473" evidence="1">
    <location>
        <begin position="26"/>
        <end position="74"/>
    </location>
</feature>
<evidence type="ECO:0000313" key="2">
    <source>
        <dbReference type="EMBL" id="KAG0265944.1"/>
    </source>
</evidence>
<evidence type="ECO:0000256" key="1">
    <source>
        <dbReference type="SAM" id="SignalP"/>
    </source>
</evidence>
<dbReference type="Proteomes" id="UP000807716">
    <property type="component" value="Unassembled WGS sequence"/>
</dbReference>
<dbReference type="AlphaFoldDB" id="A0A9P6QHX6"/>
<sequence length="74" mass="7803">MKFQFTATIALVAALLTVMPEQVSADDCGVINPPGTWQCCKPKNNSGCRGEQCFPNKAFGCPSGYVKAINCCAG</sequence>
<accession>A0A9P6QHX6</accession>
<proteinExistence type="predicted"/>
<keyword evidence="3" id="KW-1185">Reference proteome</keyword>
<feature type="signal peptide" evidence="1">
    <location>
        <begin position="1"/>
        <end position="25"/>
    </location>
</feature>
<keyword evidence="1" id="KW-0732">Signal</keyword>
<name>A0A9P6QHX6_9FUNG</name>
<dbReference type="OrthoDB" id="10357408at2759"/>